<reference evidence="2" key="1">
    <citation type="submission" date="2013-11" db="EMBL/GenBank/DDBJ databases">
        <title>The Genome Sequence of Phytophthora parasitica CJ05E6.</title>
        <authorList>
            <consortium name="The Broad Institute Genomics Platform"/>
            <person name="Russ C."/>
            <person name="Tyler B."/>
            <person name="Panabieres F."/>
            <person name="Shan W."/>
            <person name="Tripathy S."/>
            <person name="Grunwald N."/>
            <person name="Machado M."/>
            <person name="Johnson C.S."/>
            <person name="Arredondo F."/>
            <person name="Hong C."/>
            <person name="Coffey M."/>
            <person name="Young S.K."/>
            <person name="Zeng Q."/>
            <person name="Gargeya S."/>
            <person name="Fitzgerald M."/>
            <person name="Abouelleil A."/>
            <person name="Alvarado L."/>
            <person name="Chapman S.B."/>
            <person name="Gainer-Dewar J."/>
            <person name="Goldberg J."/>
            <person name="Griggs A."/>
            <person name="Gujja S."/>
            <person name="Hansen M."/>
            <person name="Howarth C."/>
            <person name="Imamovic A."/>
            <person name="Ireland A."/>
            <person name="Larimer J."/>
            <person name="McCowan C."/>
            <person name="Murphy C."/>
            <person name="Pearson M."/>
            <person name="Poon T.W."/>
            <person name="Priest M."/>
            <person name="Roberts A."/>
            <person name="Saif S."/>
            <person name="Shea T."/>
            <person name="Sykes S."/>
            <person name="Wortman J."/>
            <person name="Nusbaum C."/>
            <person name="Birren B."/>
        </authorList>
    </citation>
    <scope>NUCLEOTIDE SEQUENCE [LARGE SCALE GENOMIC DNA]</scope>
    <source>
        <strain evidence="2">CJ05E6</strain>
    </source>
</reference>
<feature type="coiled-coil region" evidence="1">
    <location>
        <begin position="110"/>
        <end position="144"/>
    </location>
</feature>
<sequence length="180" mass="19514">MELRIRTAGSGQCAFPNAISSGALVCVYQLPCENSVLHVSDEMHSVPLLAALEQALFLHSVLGLIHPHHFRNVLHQDVPRFPCISVGRKSSPTNTKMSLISVDHGSHTLLERVAALEQSQSAELAALQQELRILRAQIATAAQTTSDIQVELGSKLMRLSDRVVALEKQTYAASSSSSSH</sequence>
<proteinExistence type="predicted"/>
<dbReference type="AlphaFoldDB" id="W2HQR8"/>
<dbReference type="EMBL" id="KI676867">
    <property type="protein sequence ID" value="ETL24329.1"/>
    <property type="molecule type" value="Genomic_DNA"/>
</dbReference>
<organism evidence="2">
    <name type="scientific">Phytophthora nicotianae</name>
    <name type="common">Potato buckeye rot agent</name>
    <name type="synonym">Phytophthora parasitica</name>
    <dbReference type="NCBI Taxonomy" id="4792"/>
    <lineage>
        <taxon>Eukaryota</taxon>
        <taxon>Sar</taxon>
        <taxon>Stramenopiles</taxon>
        <taxon>Oomycota</taxon>
        <taxon>Peronosporomycetes</taxon>
        <taxon>Peronosporales</taxon>
        <taxon>Peronosporaceae</taxon>
        <taxon>Phytophthora</taxon>
    </lineage>
</organism>
<dbReference type="Proteomes" id="UP000053864">
    <property type="component" value="Unassembled WGS sequence"/>
</dbReference>
<protein>
    <submittedName>
        <fullName evidence="2">Uncharacterized protein</fullName>
    </submittedName>
</protein>
<evidence type="ECO:0000313" key="2">
    <source>
        <dbReference type="EMBL" id="ETL24329.1"/>
    </source>
</evidence>
<name>W2HQR8_PHYNI</name>
<gene>
    <name evidence="2" type="ORF">L916_21658</name>
</gene>
<keyword evidence="1" id="KW-0175">Coiled coil</keyword>
<evidence type="ECO:0000256" key="1">
    <source>
        <dbReference type="SAM" id="Coils"/>
    </source>
</evidence>
<accession>W2HQR8</accession>